<name>A0A1I6QQQ0_9EURY</name>
<feature type="transmembrane region" description="Helical" evidence="1">
    <location>
        <begin position="84"/>
        <end position="106"/>
    </location>
</feature>
<dbReference type="OrthoDB" id="221164at2157"/>
<evidence type="ECO:0000256" key="1">
    <source>
        <dbReference type="SAM" id="Phobius"/>
    </source>
</evidence>
<protein>
    <submittedName>
        <fullName evidence="2">Uncharacterized protein</fullName>
    </submittedName>
</protein>
<feature type="transmembrane region" description="Helical" evidence="1">
    <location>
        <begin position="14"/>
        <end position="36"/>
    </location>
</feature>
<keyword evidence="1" id="KW-0812">Transmembrane</keyword>
<dbReference type="EMBL" id="FOZS01000001">
    <property type="protein sequence ID" value="SFS54730.1"/>
    <property type="molecule type" value="Genomic_DNA"/>
</dbReference>
<dbReference type="AlphaFoldDB" id="A0A1I6QQQ0"/>
<dbReference type="Pfam" id="PF24365">
    <property type="entry name" value="DUF7521"/>
    <property type="match status" value="1"/>
</dbReference>
<reference evidence="3" key="1">
    <citation type="submission" date="2016-10" db="EMBL/GenBank/DDBJ databases">
        <authorList>
            <person name="Varghese N."/>
            <person name="Submissions S."/>
        </authorList>
    </citation>
    <scope>NUCLEOTIDE SEQUENCE [LARGE SCALE GENOMIC DNA]</scope>
    <source>
        <strain evidence="3">DSM 22427</strain>
    </source>
</reference>
<gene>
    <name evidence="2" type="ORF">SAMN04488556_1454</name>
</gene>
<keyword evidence="1" id="KW-0472">Membrane</keyword>
<keyword evidence="1" id="KW-1133">Transmembrane helix</keyword>
<dbReference type="InterPro" id="IPR055943">
    <property type="entry name" value="DUF7521"/>
</dbReference>
<organism evidence="2 3">
    <name type="scientific">Halostagnicola kamekurae</name>
    <dbReference type="NCBI Taxonomy" id="619731"/>
    <lineage>
        <taxon>Archaea</taxon>
        <taxon>Methanobacteriati</taxon>
        <taxon>Methanobacteriota</taxon>
        <taxon>Stenosarchaea group</taxon>
        <taxon>Halobacteria</taxon>
        <taxon>Halobacteriales</taxon>
        <taxon>Natrialbaceae</taxon>
        <taxon>Halostagnicola</taxon>
    </lineage>
</organism>
<keyword evidence="3" id="KW-1185">Reference proteome</keyword>
<evidence type="ECO:0000313" key="3">
    <source>
        <dbReference type="Proteomes" id="UP000199199"/>
    </source>
</evidence>
<sequence length="109" mass="12064">MLLQFGVAQAYTDYLIHLAVTLIAMMLALYIVFQAFRGYRRNDSQRILFLAIGLALLTLAPFALSILGASLGNSLGLGPRLYTFYLPVASRLLEICGLGCILYSLFIRN</sequence>
<dbReference type="Proteomes" id="UP000199199">
    <property type="component" value="Unassembled WGS sequence"/>
</dbReference>
<proteinExistence type="predicted"/>
<accession>A0A1I6QQQ0</accession>
<evidence type="ECO:0000313" key="2">
    <source>
        <dbReference type="EMBL" id="SFS54730.1"/>
    </source>
</evidence>
<feature type="transmembrane region" description="Helical" evidence="1">
    <location>
        <begin position="48"/>
        <end position="72"/>
    </location>
</feature>
<dbReference type="RefSeq" id="WP_092903046.1">
    <property type="nucleotide sequence ID" value="NZ_FOZS01000001.1"/>
</dbReference>